<comment type="caution">
    <text evidence="1">The sequence shown here is derived from an EMBL/GenBank/DDBJ whole genome shotgun (WGS) entry which is preliminary data.</text>
</comment>
<evidence type="ECO:0000313" key="2">
    <source>
        <dbReference type="Proteomes" id="UP000233469"/>
    </source>
</evidence>
<dbReference type="Proteomes" id="UP000233469">
    <property type="component" value="Unassembled WGS sequence"/>
</dbReference>
<reference evidence="1 2" key="2">
    <citation type="submission" date="2017-10" db="EMBL/GenBank/DDBJ databases">
        <title>Extensive intraspecific genome diversity in a model arbuscular mycorrhizal fungus.</title>
        <authorList>
            <person name="Chen E.C.H."/>
            <person name="Morin E."/>
            <person name="Baudet D."/>
            <person name="Noel J."/>
            <person name="Ndikumana S."/>
            <person name="Charron P."/>
            <person name="St-Onge C."/>
            <person name="Giorgi J."/>
            <person name="Grigoriev I.V."/>
            <person name="Roux C."/>
            <person name="Martin F.M."/>
            <person name="Corradi N."/>
        </authorList>
    </citation>
    <scope>NUCLEOTIDE SEQUENCE [LARGE SCALE GENOMIC DNA]</scope>
    <source>
        <strain evidence="1 2">C2</strain>
    </source>
</reference>
<sequence length="107" mass="12833">MVFPDNHKLKGKPKGIKQMLTERNIWLEKDFCEQRSILEEAIIKAGYIFECYPKFHCECNFIERYWGFAKWETRRLCNYNYNDLLLQVLEVLISVSVTTIRKFACKS</sequence>
<gene>
    <name evidence="1" type="ORF">RhiirC2_800796</name>
</gene>
<organism evidence="1 2">
    <name type="scientific">Rhizophagus irregularis</name>
    <dbReference type="NCBI Taxonomy" id="588596"/>
    <lineage>
        <taxon>Eukaryota</taxon>
        <taxon>Fungi</taxon>
        <taxon>Fungi incertae sedis</taxon>
        <taxon>Mucoromycota</taxon>
        <taxon>Glomeromycotina</taxon>
        <taxon>Glomeromycetes</taxon>
        <taxon>Glomerales</taxon>
        <taxon>Glomeraceae</taxon>
        <taxon>Rhizophagus</taxon>
    </lineage>
</organism>
<dbReference type="EMBL" id="LLXL01006242">
    <property type="protein sequence ID" value="PKK56082.1"/>
    <property type="molecule type" value="Genomic_DNA"/>
</dbReference>
<name>A0A2N1M361_9GLOM</name>
<evidence type="ECO:0000313" key="1">
    <source>
        <dbReference type="EMBL" id="PKK56082.1"/>
    </source>
</evidence>
<dbReference type="PANTHER" id="PTHR35871:SF1">
    <property type="entry name" value="CXC1-LIKE CYSTEINE CLUSTER ASSOCIATED WITH KDZ TRANSPOSASES DOMAIN-CONTAINING PROTEIN"/>
    <property type="match status" value="1"/>
</dbReference>
<dbReference type="PANTHER" id="PTHR35871">
    <property type="entry name" value="EXPRESSED PROTEIN"/>
    <property type="match status" value="1"/>
</dbReference>
<protein>
    <submittedName>
        <fullName evidence="1">Uncharacterized protein</fullName>
    </submittedName>
</protein>
<reference evidence="1 2" key="1">
    <citation type="submission" date="2016-04" db="EMBL/GenBank/DDBJ databases">
        <title>Genome analyses suggest a sexual origin of heterokaryosis in a supposedly ancient asexual fungus.</title>
        <authorList>
            <person name="Ropars J."/>
            <person name="Sedzielewska K."/>
            <person name="Noel J."/>
            <person name="Charron P."/>
            <person name="Farinelli L."/>
            <person name="Marton T."/>
            <person name="Kruger M."/>
            <person name="Pelin A."/>
            <person name="Brachmann A."/>
            <person name="Corradi N."/>
        </authorList>
    </citation>
    <scope>NUCLEOTIDE SEQUENCE [LARGE SCALE GENOMIC DNA]</scope>
    <source>
        <strain evidence="1 2">C2</strain>
    </source>
</reference>
<accession>A0A2N1M361</accession>
<proteinExistence type="predicted"/>
<dbReference type="AlphaFoldDB" id="A0A2N1M361"/>